<keyword evidence="4" id="KW-1185">Reference proteome</keyword>
<name>A0A1Q5P1E3_9BACI</name>
<protein>
    <submittedName>
        <fullName evidence="3">Cyclic nucleotide-binding protein</fullName>
    </submittedName>
</protein>
<dbReference type="PROSITE" id="PS50042">
    <property type="entry name" value="CNMP_BINDING_3"/>
    <property type="match status" value="1"/>
</dbReference>
<dbReference type="Pfam" id="PF00027">
    <property type="entry name" value="cNMP_binding"/>
    <property type="match status" value="1"/>
</dbReference>
<dbReference type="Gene3D" id="2.60.120.10">
    <property type="entry name" value="Jelly Rolls"/>
    <property type="match status" value="1"/>
</dbReference>
<feature type="domain" description="Cyclic nucleotide-binding" evidence="2">
    <location>
        <begin position="11"/>
        <end position="57"/>
    </location>
</feature>
<dbReference type="AlphaFoldDB" id="A0A1Q5P1E3"/>
<dbReference type="Proteomes" id="UP000186524">
    <property type="component" value="Unassembled WGS sequence"/>
</dbReference>
<proteinExistence type="predicted"/>
<keyword evidence="1" id="KW-0010">Activator</keyword>
<evidence type="ECO:0000256" key="1">
    <source>
        <dbReference type="ARBA" id="ARBA00023159"/>
    </source>
</evidence>
<dbReference type="SUPFAM" id="SSF51206">
    <property type="entry name" value="cAMP-binding domain-like"/>
    <property type="match status" value="1"/>
</dbReference>
<dbReference type="CDD" id="cd00038">
    <property type="entry name" value="CAP_ED"/>
    <property type="match status" value="1"/>
</dbReference>
<reference evidence="3 4" key="1">
    <citation type="submission" date="2016-12" db="EMBL/GenBank/DDBJ databases">
        <title>Domibacillus sp. SAOS 44 whole genome sequencing.</title>
        <authorList>
            <person name="Verma A."/>
            <person name="Krishnamurthi S."/>
        </authorList>
    </citation>
    <scope>NUCLEOTIDE SEQUENCE [LARGE SCALE GENOMIC DNA]</scope>
    <source>
        <strain evidence="3 4">SAOS 44</strain>
    </source>
</reference>
<sequence>MKDVLIQYMKRFSDLSETELKKLTVDVPVATFKKGTILLHQGDVPDKCYFVLKGCIRQYAVDDDGNETTFNFYTEEQSVTIFNLHAVEKAAKYSLSCLEDCTLVVGDLATEQGNYDMHPVLEKMTRKMIEEDFGSMRDDFASFMSSTPEKRYRVLLEKRPDLIKRVPQYQLASYLGITPESLSRIKKRSEANHLRIVD</sequence>
<dbReference type="InterPro" id="IPR000595">
    <property type="entry name" value="cNMP-bd_dom"/>
</dbReference>
<dbReference type="InterPro" id="IPR018490">
    <property type="entry name" value="cNMP-bd_dom_sf"/>
</dbReference>
<dbReference type="EMBL" id="MRWQ01000010">
    <property type="protein sequence ID" value="OKL36090.1"/>
    <property type="molecule type" value="Genomic_DNA"/>
</dbReference>
<organism evidence="3 4">
    <name type="scientific">Domibacillus mangrovi</name>
    <dbReference type="NCBI Taxonomy" id="1714354"/>
    <lineage>
        <taxon>Bacteria</taxon>
        <taxon>Bacillati</taxon>
        <taxon>Bacillota</taxon>
        <taxon>Bacilli</taxon>
        <taxon>Bacillales</taxon>
        <taxon>Bacillaceae</taxon>
        <taxon>Domibacillus</taxon>
    </lineage>
</organism>
<evidence type="ECO:0000259" key="2">
    <source>
        <dbReference type="PROSITE" id="PS50042"/>
    </source>
</evidence>
<gene>
    <name evidence="3" type="ORF">BLL40_12235</name>
</gene>
<accession>A0A1Q5P1E3</accession>
<evidence type="ECO:0000313" key="3">
    <source>
        <dbReference type="EMBL" id="OKL36090.1"/>
    </source>
</evidence>
<dbReference type="InterPro" id="IPR014710">
    <property type="entry name" value="RmlC-like_jellyroll"/>
</dbReference>
<evidence type="ECO:0000313" key="4">
    <source>
        <dbReference type="Proteomes" id="UP000186524"/>
    </source>
</evidence>
<dbReference type="SMART" id="SM00100">
    <property type="entry name" value="cNMP"/>
    <property type="match status" value="1"/>
</dbReference>
<dbReference type="STRING" id="1714354.BLL40_12235"/>
<dbReference type="OrthoDB" id="9798104at2"/>
<comment type="caution">
    <text evidence="3">The sequence shown here is derived from an EMBL/GenBank/DDBJ whole genome shotgun (WGS) entry which is preliminary data.</text>
</comment>
<dbReference type="RefSeq" id="WP_073712190.1">
    <property type="nucleotide sequence ID" value="NZ_MRWQ01000010.1"/>
</dbReference>